<keyword evidence="1" id="KW-0560">Oxidoreductase</keyword>
<dbReference type="AlphaFoldDB" id="U2WE80"/>
<dbReference type="EC" id="1.1.1.100" evidence="1"/>
<dbReference type="Proteomes" id="UP000016762">
    <property type="component" value="Unassembled WGS sequence"/>
</dbReference>
<gene>
    <name evidence="1" type="ORF">RS24_00784</name>
</gene>
<feature type="non-terminal residue" evidence="1">
    <location>
        <position position="1"/>
    </location>
</feature>
<evidence type="ECO:0000313" key="1">
    <source>
        <dbReference type="EMBL" id="ERL47804.1"/>
    </source>
</evidence>
<organism evidence="1 2">
    <name type="scientific">Candidatus Micropelagius thuwalensis</name>
    <dbReference type="NCBI Taxonomy" id="1397666"/>
    <lineage>
        <taxon>Bacteria</taxon>
        <taxon>Pseudomonadati</taxon>
        <taxon>Pseudomonadota</taxon>
        <taxon>Alphaproteobacteria</taxon>
        <taxon>PS1 clade</taxon>
        <taxon>Candidatus Micropelagius</taxon>
    </lineage>
</organism>
<keyword evidence="2" id="KW-1185">Reference proteome</keyword>
<proteinExistence type="predicted"/>
<dbReference type="RefSeq" id="WP_021776821.1">
    <property type="nucleotide sequence ID" value="NZ_AWXE01000001.1"/>
</dbReference>
<dbReference type="STRING" id="1397666.RS24_00784"/>
<accession>U2WE80</accession>
<evidence type="ECO:0000313" key="2">
    <source>
        <dbReference type="Proteomes" id="UP000016762"/>
    </source>
</evidence>
<sequence length="190" mass="21779">SFLNKKVEVIYLPHSPLLKFNTPIYYNRVICHSVNEIEERRQWLAGQGISDVEFTLMENNISIGSGTGILIKPEDKVAEIEKFIKEIQGDLYLRPHPMMSNTMKWKNLSKKLNISFSDPMSETTEQFLSKIQIVIGRISGMHKEILDLGGSAYIVSPKVFTDNYDISSQNNAIIINSWEEAAERHNSYRI</sequence>
<protein>
    <submittedName>
        <fullName evidence="1">3-oxoacyl-acyl-carrier protein reductase</fullName>
        <ecNumber evidence="1">1.1.1.100</ecNumber>
    </submittedName>
</protein>
<dbReference type="EMBL" id="AWXE01000001">
    <property type="protein sequence ID" value="ERL47804.1"/>
    <property type="molecule type" value="Genomic_DNA"/>
</dbReference>
<dbReference type="GO" id="GO:0004316">
    <property type="term" value="F:3-oxoacyl-[acyl-carrier-protein] reductase (NADPH) activity"/>
    <property type="evidence" value="ECO:0007669"/>
    <property type="project" value="UniProtKB-EC"/>
</dbReference>
<comment type="caution">
    <text evidence="1">The sequence shown here is derived from an EMBL/GenBank/DDBJ whole genome shotgun (WGS) entry which is preliminary data.</text>
</comment>
<reference evidence="1 2" key="1">
    <citation type="journal article" date="2014" name="FEMS Microbiol. Ecol.">
        <title>Genomic differentiation among two strains of the PS1 clade isolated from geographically separated marine habitats.</title>
        <authorList>
            <person name="Jimenez-Infante F."/>
            <person name="Ngugi D.K."/>
            <person name="Alam I."/>
            <person name="Rashid M."/>
            <person name="Baalawi W."/>
            <person name="Kamau A.A."/>
            <person name="Bajic V.B."/>
            <person name="Stingl U."/>
        </authorList>
    </citation>
    <scope>NUCLEOTIDE SEQUENCE [LARGE SCALE GENOMIC DNA]</scope>
    <source>
        <strain evidence="1 2">RS24</strain>
    </source>
</reference>
<name>U2WE80_9PROT</name>